<dbReference type="AlphaFoldDB" id="A0AAD0XAW6"/>
<feature type="domain" description="Glycosyltransferase 2-like" evidence="1">
    <location>
        <begin position="11"/>
        <end position="145"/>
    </location>
</feature>
<protein>
    <submittedName>
        <fullName evidence="2">Glycosyltransferase</fullName>
    </submittedName>
</protein>
<sequence>MKSKRYCKTAIVLVTYHCNEGVIDRVKEIQKYASNCIITIVDNSTQKYKQRYNLRLRLKAIDPSIIYIDHQLNCRFAAYNVGLQATLSDFVVFRTDDDVFDEKHTFKLINEGFEEDFVFTPYYFDNTKKVDRTYQRPLESIIFKKDSLLEFLPFETAPSSDWQLMKKMFTAKSKKEAPWVLLYKKPHGREELAV</sequence>
<organism evidence="2 3">
    <name type="scientific">Pseudoalteromonas agarivorans</name>
    <dbReference type="NCBI Taxonomy" id="176102"/>
    <lineage>
        <taxon>Bacteria</taxon>
        <taxon>Pseudomonadati</taxon>
        <taxon>Pseudomonadota</taxon>
        <taxon>Gammaproteobacteria</taxon>
        <taxon>Alteromonadales</taxon>
        <taxon>Pseudoalteromonadaceae</taxon>
        <taxon>Pseudoalteromonas</taxon>
    </lineage>
</organism>
<dbReference type="RefSeq" id="WP_121637043.1">
    <property type="nucleotide sequence ID" value="NZ_CP033065.1"/>
</dbReference>
<dbReference type="Pfam" id="PF00535">
    <property type="entry name" value="Glycos_transf_2"/>
    <property type="match status" value="1"/>
</dbReference>
<dbReference type="InterPro" id="IPR029044">
    <property type="entry name" value="Nucleotide-diphossugar_trans"/>
</dbReference>
<reference evidence="2 3" key="1">
    <citation type="submission" date="2018-10" db="EMBL/GenBank/DDBJ databases">
        <title>Complete Genome Sequence and Transcriptomic Profiles of a Marine Bacterium, Pseudoalteromonas agarivorans Hao 2018.</title>
        <authorList>
            <person name="Hao L."/>
        </authorList>
    </citation>
    <scope>NUCLEOTIDE SEQUENCE [LARGE SCALE GENOMIC DNA]</scope>
    <source>
        <strain evidence="2 3">Hao 2018</strain>
    </source>
</reference>
<evidence type="ECO:0000313" key="3">
    <source>
        <dbReference type="Proteomes" id="UP000279995"/>
    </source>
</evidence>
<dbReference type="InterPro" id="IPR001173">
    <property type="entry name" value="Glyco_trans_2-like"/>
</dbReference>
<gene>
    <name evidence="2" type="ORF">D9T18_03325</name>
</gene>
<dbReference type="SUPFAM" id="SSF53448">
    <property type="entry name" value="Nucleotide-diphospho-sugar transferases"/>
    <property type="match status" value="1"/>
</dbReference>
<proteinExistence type="predicted"/>
<dbReference type="CDD" id="cd00761">
    <property type="entry name" value="Glyco_tranf_GTA_type"/>
    <property type="match status" value="1"/>
</dbReference>
<evidence type="ECO:0000259" key="1">
    <source>
        <dbReference type="Pfam" id="PF00535"/>
    </source>
</evidence>
<dbReference type="EMBL" id="CP033065">
    <property type="protein sequence ID" value="AYM85796.1"/>
    <property type="molecule type" value="Genomic_DNA"/>
</dbReference>
<dbReference type="Gene3D" id="3.90.550.10">
    <property type="entry name" value="Spore Coat Polysaccharide Biosynthesis Protein SpsA, Chain A"/>
    <property type="match status" value="1"/>
</dbReference>
<dbReference type="Proteomes" id="UP000279995">
    <property type="component" value="Chromosome I"/>
</dbReference>
<evidence type="ECO:0000313" key="2">
    <source>
        <dbReference type="EMBL" id="AYM85796.1"/>
    </source>
</evidence>
<accession>A0AAD0XAW6</accession>
<name>A0AAD0XAW6_9GAMM</name>